<dbReference type="SUPFAM" id="SSF50998">
    <property type="entry name" value="Quinoprotein alcohol dehydrogenase-like"/>
    <property type="match status" value="1"/>
</dbReference>
<protein>
    <submittedName>
        <fullName evidence="3">Pyrrolo-quinoline quinone</fullName>
    </submittedName>
</protein>
<dbReference type="InterPro" id="IPR018391">
    <property type="entry name" value="PQQ_b-propeller_rpt"/>
</dbReference>
<dbReference type="eggNOG" id="COG1520">
    <property type="taxonomic scope" value="Bacteria"/>
</dbReference>
<dbReference type="InterPro" id="IPR002372">
    <property type="entry name" value="PQQ_rpt_dom"/>
</dbReference>
<dbReference type="Proteomes" id="UP000009315">
    <property type="component" value="Unassembled WGS sequence"/>
</dbReference>
<dbReference type="InterPro" id="IPR015943">
    <property type="entry name" value="WD40/YVTN_repeat-like_dom_sf"/>
</dbReference>
<keyword evidence="4" id="KW-1185">Reference proteome</keyword>
<dbReference type="Gene3D" id="2.40.128.630">
    <property type="match status" value="1"/>
</dbReference>
<organism evidence="3 4">
    <name type="scientific">Desulforamulus hydrothermalis Lam5 = DSM 18033</name>
    <dbReference type="NCBI Taxonomy" id="1121428"/>
    <lineage>
        <taxon>Bacteria</taxon>
        <taxon>Bacillati</taxon>
        <taxon>Bacillota</taxon>
        <taxon>Clostridia</taxon>
        <taxon>Eubacteriales</taxon>
        <taxon>Peptococcaceae</taxon>
        <taxon>Desulforamulus</taxon>
    </lineage>
</organism>
<dbReference type="Gene3D" id="2.130.10.10">
    <property type="entry name" value="YVTN repeat-like/Quinoprotein amine dehydrogenase"/>
    <property type="match status" value="1"/>
</dbReference>
<proteinExistence type="predicted"/>
<feature type="signal peptide" evidence="1">
    <location>
        <begin position="1"/>
        <end position="21"/>
    </location>
</feature>
<dbReference type="STRING" id="1121428.DESHY_70033"/>
<dbReference type="RefSeq" id="WP_008413169.1">
    <property type="nucleotide sequence ID" value="NZ_CAOS01000014.1"/>
</dbReference>
<evidence type="ECO:0000256" key="1">
    <source>
        <dbReference type="SAM" id="SignalP"/>
    </source>
</evidence>
<feature type="domain" description="Pyrrolo-quinoline quinone repeat" evidence="2">
    <location>
        <begin position="187"/>
        <end position="381"/>
    </location>
</feature>
<feature type="chain" id="PRO_5010273958" evidence="1">
    <location>
        <begin position="22"/>
        <end position="389"/>
    </location>
</feature>
<sequence>MRFCFLLAVFYLMMSAWPAEAGYTVYPYGRFVWQQQKAGKLSADVTVTANGLLYVPAGNKIICYDLGNGSKLWERKLELSGKITEPLLVDNGTVYAVGTDGMQQMKPNGSLTWLYRILSKPKGSKSSGVVTAGPNGLVYLGVADGLYALEPKKNFKWRFSDEKNVVAALGDSEAVYVCSGDKNTGYSLRALDARGNRLWHRGLGELKNIHLSFGPAGNLYVVTNPARLERNTAAKIMCLDRRTGKEQWTYSVRSDDLTKPAFGADNTLYFTGQHKVFALAATDGTLKWDLPLINLVSGIAVDNLNGRLYAGSSDGRLFCINTAGRLIWEKEIDKTTGQTLHKDGGIMIDTGKDEKDAIKMAPVMLPDGAVLLATDKGVLIKFIDVNKER</sequence>
<name>K8E0T9_9FIRM</name>
<dbReference type="SMART" id="SM00564">
    <property type="entry name" value="PQQ"/>
    <property type="match status" value="5"/>
</dbReference>
<comment type="caution">
    <text evidence="3">The sequence shown here is derived from an EMBL/GenBank/DDBJ whole genome shotgun (WGS) entry which is preliminary data.</text>
</comment>
<dbReference type="Pfam" id="PF13360">
    <property type="entry name" value="PQQ_2"/>
    <property type="match status" value="2"/>
</dbReference>
<feature type="domain" description="Pyrrolo-quinoline quinone repeat" evidence="2">
    <location>
        <begin position="29"/>
        <end position="142"/>
    </location>
</feature>
<accession>K8E0T9</accession>
<dbReference type="InterPro" id="IPR011047">
    <property type="entry name" value="Quinoprotein_ADH-like_sf"/>
</dbReference>
<dbReference type="PANTHER" id="PTHR34512">
    <property type="entry name" value="CELL SURFACE PROTEIN"/>
    <property type="match status" value="1"/>
</dbReference>
<evidence type="ECO:0000313" key="4">
    <source>
        <dbReference type="Proteomes" id="UP000009315"/>
    </source>
</evidence>
<keyword evidence="1" id="KW-0732">Signal</keyword>
<gene>
    <name evidence="3" type="ORF">DESHY_70033</name>
</gene>
<evidence type="ECO:0000259" key="2">
    <source>
        <dbReference type="Pfam" id="PF13360"/>
    </source>
</evidence>
<dbReference type="AlphaFoldDB" id="K8E0T9"/>
<dbReference type="PANTHER" id="PTHR34512:SF30">
    <property type="entry name" value="OUTER MEMBRANE PROTEIN ASSEMBLY FACTOR BAMB"/>
    <property type="match status" value="1"/>
</dbReference>
<evidence type="ECO:0000313" key="3">
    <source>
        <dbReference type="EMBL" id="CCO09247.1"/>
    </source>
</evidence>
<reference evidence="3 4" key="1">
    <citation type="journal article" date="2013" name="Genome Announc.">
        <title>Genome Sequence of the Sulfate-Reducing Bacterium Desulfotomaculum hydrothermale Lam5(T).</title>
        <authorList>
            <person name="Amin O."/>
            <person name="Fardeau M.L."/>
            <person name="Valette O."/>
            <person name="Hirschler-Rea A."/>
            <person name="Barbe V."/>
            <person name="Medigue C."/>
            <person name="Vacherie B."/>
            <person name="Ollivier B."/>
            <person name="Bertin P.N."/>
            <person name="Dolla A."/>
        </authorList>
    </citation>
    <scope>NUCLEOTIDE SEQUENCE [LARGE SCALE GENOMIC DNA]</scope>
    <source>
        <strain evidence="4">Lam5 / DSM 18033</strain>
    </source>
</reference>
<dbReference type="EMBL" id="CAOS01000014">
    <property type="protein sequence ID" value="CCO09247.1"/>
    <property type="molecule type" value="Genomic_DNA"/>
</dbReference>